<dbReference type="Proteomes" id="UP001352852">
    <property type="component" value="Unassembled WGS sequence"/>
</dbReference>
<organism evidence="1 2">
    <name type="scientific">Characodon lateralis</name>
    <dbReference type="NCBI Taxonomy" id="208331"/>
    <lineage>
        <taxon>Eukaryota</taxon>
        <taxon>Metazoa</taxon>
        <taxon>Chordata</taxon>
        <taxon>Craniata</taxon>
        <taxon>Vertebrata</taxon>
        <taxon>Euteleostomi</taxon>
        <taxon>Actinopterygii</taxon>
        <taxon>Neopterygii</taxon>
        <taxon>Teleostei</taxon>
        <taxon>Neoteleostei</taxon>
        <taxon>Acanthomorphata</taxon>
        <taxon>Ovalentaria</taxon>
        <taxon>Atherinomorphae</taxon>
        <taxon>Cyprinodontiformes</taxon>
        <taxon>Goodeidae</taxon>
        <taxon>Characodon</taxon>
    </lineage>
</organism>
<comment type="caution">
    <text evidence="1">The sequence shown here is derived from an EMBL/GenBank/DDBJ whole genome shotgun (WGS) entry which is preliminary data.</text>
</comment>
<keyword evidence="2" id="KW-1185">Reference proteome</keyword>
<protein>
    <submittedName>
        <fullName evidence="1">Uncharacterized protein</fullName>
    </submittedName>
</protein>
<gene>
    <name evidence="1" type="ORF">CHARACLAT_011947</name>
</gene>
<sequence length="114" mass="12433">MKGGYFNFYGVFLMQLEDAVDAASTRFQAEPNYPHGLNNEVFSLSPADGPPVVGHYDISGTDSNQESMSVETVRPTVIRHELKTHRGQDMAALSGCIRALSSISGQLQTPVYPN</sequence>
<accession>A0ABU7DTK1</accession>
<reference evidence="1 2" key="1">
    <citation type="submission" date="2021-06" db="EMBL/GenBank/DDBJ databases">
        <authorList>
            <person name="Palmer J.M."/>
        </authorList>
    </citation>
    <scope>NUCLEOTIDE SEQUENCE [LARGE SCALE GENOMIC DNA]</scope>
    <source>
        <strain evidence="1 2">CL_MEX2019</strain>
        <tissue evidence="1">Muscle</tissue>
    </source>
</reference>
<proteinExistence type="predicted"/>
<evidence type="ECO:0000313" key="2">
    <source>
        <dbReference type="Proteomes" id="UP001352852"/>
    </source>
</evidence>
<dbReference type="EMBL" id="JAHUTJ010033605">
    <property type="protein sequence ID" value="MED6277305.1"/>
    <property type="molecule type" value="Genomic_DNA"/>
</dbReference>
<name>A0ABU7DTK1_9TELE</name>
<evidence type="ECO:0000313" key="1">
    <source>
        <dbReference type="EMBL" id="MED6277305.1"/>
    </source>
</evidence>